<keyword evidence="5" id="KW-0378">Hydrolase</keyword>
<keyword evidence="6" id="KW-1185">Reference proteome</keyword>
<dbReference type="SUPFAM" id="SSF82771">
    <property type="entry name" value="GIY-YIG endonuclease"/>
    <property type="match status" value="1"/>
</dbReference>
<dbReference type="Gene3D" id="3.40.1440.10">
    <property type="entry name" value="GIY-YIG endonuclease"/>
    <property type="match status" value="1"/>
</dbReference>
<keyword evidence="3" id="KW-0460">Magnesium</keyword>
<evidence type="ECO:0000256" key="2">
    <source>
        <dbReference type="ARBA" id="ARBA00010045"/>
    </source>
</evidence>
<sequence>MYGVSGIYRITNKLNGKSYIGSSVNIGIRFNKHLSMLRNNEHVSKHLQYAFNKYGEENFYISVVEQVDEKNLLEREDYYIELYDACNRKYGYNSTSATRREGFSHSEETKRKISESQIGRVFTEETRKRISDALRAKGERLDKDTRRRIAEHNRRLHMSEEVEDEIRRLILEGKQGKEISKMFGYSPNVISRLKRRMEEEGLLLSKKERDRLIKEDLSNGLTVNEIAEKYNVTKETVRNRRMEMK</sequence>
<dbReference type="InterPro" id="IPR035901">
    <property type="entry name" value="GIY-YIG_endonuc_sf"/>
</dbReference>
<accession>A0A6H0X6H5</accession>
<dbReference type="EMBL" id="MT254578">
    <property type="protein sequence ID" value="QIW89842.1"/>
    <property type="molecule type" value="Genomic_DNA"/>
</dbReference>
<dbReference type="SUPFAM" id="SSF64496">
    <property type="entry name" value="DNA-binding domain of intron-encoded endonucleases"/>
    <property type="match status" value="1"/>
</dbReference>
<evidence type="ECO:0000313" key="5">
    <source>
        <dbReference type="EMBL" id="QIW89842.1"/>
    </source>
</evidence>
<gene>
    <name evidence="5" type="ORF">Izhevsk_161</name>
</gene>
<evidence type="ECO:0000256" key="1">
    <source>
        <dbReference type="ARBA" id="ARBA00001946"/>
    </source>
</evidence>
<dbReference type="NCBIfam" id="TIGR01453">
    <property type="entry name" value="grpIintron_endo"/>
    <property type="match status" value="1"/>
</dbReference>
<dbReference type="InterPro" id="IPR003611">
    <property type="entry name" value="NUMOD3"/>
</dbReference>
<dbReference type="InterPro" id="IPR000305">
    <property type="entry name" value="GIY-YIG_endonuc"/>
</dbReference>
<evidence type="ECO:0000313" key="6">
    <source>
        <dbReference type="Proteomes" id="UP000503405"/>
    </source>
</evidence>
<dbReference type="InterPro" id="IPR006350">
    <property type="entry name" value="Intron_endoG1"/>
</dbReference>
<reference evidence="5 6" key="1">
    <citation type="submission" date="2020-03" db="EMBL/GenBank/DDBJ databases">
        <authorList>
            <person name="Skorynina A."/>
            <person name="Kazantseva O."/>
            <person name="Baycher S."/>
            <person name="Piligrimova E."/>
            <person name="Kuliabin V."/>
            <person name="Shadrin A."/>
        </authorList>
    </citation>
    <scope>NUCLEOTIDE SEQUENCE [LARGE SCALE GENOMIC DNA]</scope>
</reference>
<evidence type="ECO:0000256" key="3">
    <source>
        <dbReference type="ARBA" id="ARBA00022842"/>
    </source>
</evidence>
<keyword evidence="5" id="KW-0540">Nuclease</keyword>
<dbReference type="CDD" id="cd10437">
    <property type="entry name" value="GIY-YIG_HE_I-TevI_like"/>
    <property type="match status" value="1"/>
</dbReference>
<evidence type="ECO:0000259" key="4">
    <source>
        <dbReference type="PROSITE" id="PS50164"/>
    </source>
</evidence>
<comment type="similarity">
    <text evidence="2">To endonucleases of group I introns of fungi and phage.</text>
</comment>
<dbReference type="Pfam" id="PF07460">
    <property type="entry name" value="NUMOD3"/>
    <property type="match status" value="2"/>
</dbReference>
<dbReference type="Pfam" id="PF01541">
    <property type="entry name" value="GIY-YIG"/>
    <property type="match status" value="1"/>
</dbReference>
<keyword evidence="5" id="KW-0255">Endonuclease</keyword>
<dbReference type="GO" id="GO:0003677">
    <property type="term" value="F:DNA binding"/>
    <property type="evidence" value="ECO:0007669"/>
    <property type="project" value="InterPro"/>
</dbReference>
<comment type="cofactor">
    <cofactor evidence="1">
        <name>Mg(2+)</name>
        <dbReference type="ChEBI" id="CHEBI:18420"/>
    </cofactor>
</comment>
<feature type="domain" description="GIY-YIG" evidence="4">
    <location>
        <begin position="3"/>
        <end position="94"/>
    </location>
</feature>
<organism evidence="5 6">
    <name type="scientific">Bacillus phage Izhevsk</name>
    <dbReference type="NCBI Taxonomy" id="2724322"/>
    <lineage>
        <taxon>Viruses</taxon>
        <taxon>Duplodnaviria</taxon>
        <taxon>Heunggongvirae</taxon>
        <taxon>Uroviricota</taxon>
        <taxon>Caudoviricetes</taxon>
        <taxon>Joanripponvirinae</taxon>
        <taxon>Tsamsavirus</taxon>
        <taxon>Tsamsavirus izhevsk</taxon>
    </lineage>
</organism>
<dbReference type="SMART" id="SM00496">
    <property type="entry name" value="IENR2"/>
    <property type="match status" value="2"/>
</dbReference>
<dbReference type="SMART" id="SM00465">
    <property type="entry name" value="GIYc"/>
    <property type="match status" value="1"/>
</dbReference>
<proteinExistence type="predicted"/>
<dbReference type="Proteomes" id="UP000503405">
    <property type="component" value="Segment"/>
</dbReference>
<protein>
    <submittedName>
        <fullName evidence="5">GIY-YIG endonuclease</fullName>
    </submittedName>
</protein>
<dbReference type="GO" id="GO:0004519">
    <property type="term" value="F:endonuclease activity"/>
    <property type="evidence" value="ECO:0007669"/>
    <property type="project" value="UniProtKB-KW"/>
</dbReference>
<name>A0A6H0X6H5_9CAUD</name>
<dbReference type="PROSITE" id="PS50164">
    <property type="entry name" value="GIY_YIG"/>
    <property type="match status" value="1"/>
</dbReference>